<name>A0A6L5YR49_9FIRM</name>
<gene>
    <name evidence="7" type="ORF">FYJ75_05225</name>
</gene>
<keyword evidence="3" id="KW-0378">Hydrolase</keyword>
<keyword evidence="5" id="KW-1133">Transmembrane helix</keyword>
<evidence type="ECO:0000256" key="2">
    <source>
        <dbReference type="ARBA" id="ARBA00011901"/>
    </source>
</evidence>
<proteinExistence type="predicted"/>
<dbReference type="AlphaFoldDB" id="A0A6L5YR49"/>
<dbReference type="Proteomes" id="UP000474024">
    <property type="component" value="Unassembled WGS sequence"/>
</dbReference>
<comment type="caution">
    <text evidence="7">The sequence shown here is derived from an EMBL/GenBank/DDBJ whole genome shotgun (WGS) entry which is preliminary data.</text>
</comment>
<dbReference type="InterPro" id="IPR036505">
    <property type="entry name" value="Amidase/PGRP_sf"/>
</dbReference>
<dbReference type="SUPFAM" id="SSF55846">
    <property type="entry name" value="N-acetylmuramoyl-L-alanine amidase-like"/>
    <property type="match status" value="1"/>
</dbReference>
<dbReference type="PANTHER" id="PTHR30417">
    <property type="entry name" value="N-ACETYLMURAMOYL-L-ALANINE AMIDASE AMID"/>
    <property type="match status" value="1"/>
</dbReference>
<dbReference type="PANTHER" id="PTHR30417:SF1">
    <property type="entry name" value="N-ACETYLMURAMOYL-L-ALANINE AMIDASE AMID"/>
    <property type="match status" value="1"/>
</dbReference>
<feature type="domain" description="N-acetylmuramoyl-L-alanine amidase" evidence="6">
    <location>
        <begin position="71"/>
        <end position="211"/>
    </location>
</feature>
<accession>A0A6L5YR49</accession>
<evidence type="ECO:0000256" key="1">
    <source>
        <dbReference type="ARBA" id="ARBA00001561"/>
    </source>
</evidence>
<organism evidence="7 8">
    <name type="scientific">Roseburia porci</name>
    <dbReference type="NCBI Taxonomy" id="2605790"/>
    <lineage>
        <taxon>Bacteria</taxon>
        <taxon>Bacillati</taxon>
        <taxon>Bacillota</taxon>
        <taxon>Clostridia</taxon>
        <taxon>Lachnospirales</taxon>
        <taxon>Lachnospiraceae</taxon>
        <taxon>Roseburia</taxon>
    </lineage>
</organism>
<dbReference type="InterPro" id="IPR051206">
    <property type="entry name" value="NAMLAA_amidase_2"/>
</dbReference>
<dbReference type="GO" id="GO:0008745">
    <property type="term" value="F:N-acetylmuramoyl-L-alanine amidase activity"/>
    <property type="evidence" value="ECO:0007669"/>
    <property type="project" value="UniProtKB-EC"/>
</dbReference>
<dbReference type="Gene3D" id="3.40.80.10">
    <property type="entry name" value="Peptidoglycan recognition protein-like"/>
    <property type="match status" value="1"/>
</dbReference>
<protein>
    <recommendedName>
        <fullName evidence="2">N-acetylmuramoyl-L-alanine amidase</fullName>
        <ecNumber evidence="2">3.5.1.28</ecNumber>
    </recommendedName>
</protein>
<keyword evidence="5" id="KW-0812">Transmembrane</keyword>
<evidence type="ECO:0000256" key="3">
    <source>
        <dbReference type="ARBA" id="ARBA00022801"/>
    </source>
</evidence>
<dbReference type="SMART" id="SM00644">
    <property type="entry name" value="Ami_2"/>
    <property type="match status" value="1"/>
</dbReference>
<dbReference type="GO" id="GO:0009254">
    <property type="term" value="P:peptidoglycan turnover"/>
    <property type="evidence" value="ECO:0007669"/>
    <property type="project" value="TreeGrafter"/>
</dbReference>
<dbReference type="EC" id="3.5.1.28" evidence="2"/>
<evidence type="ECO:0000313" key="7">
    <source>
        <dbReference type="EMBL" id="MST74439.1"/>
    </source>
</evidence>
<dbReference type="GO" id="GO:0071555">
    <property type="term" value="P:cell wall organization"/>
    <property type="evidence" value="ECO:0007669"/>
    <property type="project" value="UniProtKB-KW"/>
</dbReference>
<keyword evidence="8" id="KW-1185">Reference proteome</keyword>
<dbReference type="Pfam" id="PF01510">
    <property type="entry name" value="Amidase_2"/>
    <property type="match status" value="1"/>
</dbReference>
<keyword evidence="5" id="KW-0472">Membrane</keyword>
<reference evidence="7 8" key="1">
    <citation type="submission" date="2019-08" db="EMBL/GenBank/DDBJ databases">
        <title>In-depth cultivation of the pig gut microbiome towards novel bacterial diversity and tailored functional studies.</title>
        <authorList>
            <person name="Wylensek D."/>
            <person name="Hitch T.C.A."/>
            <person name="Clavel T."/>
        </authorList>
    </citation>
    <scope>NUCLEOTIDE SEQUENCE [LARGE SCALE GENOMIC DNA]</scope>
    <source>
        <strain evidence="7 8">MUC/MUC-530-WT-4D</strain>
    </source>
</reference>
<evidence type="ECO:0000256" key="4">
    <source>
        <dbReference type="ARBA" id="ARBA00023316"/>
    </source>
</evidence>
<feature type="transmembrane region" description="Helical" evidence="5">
    <location>
        <begin position="12"/>
        <end position="32"/>
    </location>
</feature>
<dbReference type="RefSeq" id="WP_154429408.1">
    <property type="nucleotide sequence ID" value="NZ_VUNI01000006.1"/>
</dbReference>
<comment type="catalytic activity">
    <reaction evidence="1">
        <text>Hydrolyzes the link between N-acetylmuramoyl residues and L-amino acid residues in certain cell-wall glycopeptides.</text>
        <dbReference type="EC" id="3.5.1.28"/>
    </reaction>
</comment>
<dbReference type="EMBL" id="VUNI01000006">
    <property type="protein sequence ID" value="MST74439.1"/>
    <property type="molecule type" value="Genomic_DNA"/>
</dbReference>
<evidence type="ECO:0000259" key="6">
    <source>
        <dbReference type="SMART" id="SM00644"/>
    </source>
</evidence>
<evidence type="ECO:0000313" key="8">
    <source>
        <dbReference type="Proteomes" id="UP000474024"/>
    </source>
</evidence>
<keyword evidence="4" id="KW-0961">Cell wall biogenesis/degradation</keyword>
<dbReference type="CDD" id="cd06583">
    <property type="entry name" value="PGRP"/>
    <property type="match status" value="1"/>
</dbReference>
<dbReference type="GO" id="GO:0009253">
    <property type="term" value="P:peptidoglycan catabolic process"/>
    <property type="evidence" value="ECO:0007669"/>
    <property type="project" value="InterPro"/>
</dbReference>
<sequence>MRRKRRSDHSIWIVGSLILAIILLIIIIVAFVRHIQARKTGSMHSEEQILDEKYIEEWPDIDVQLLDVNEYSRPQIALDKVNGIVIHYTANPGSTAQQNRDYFNGLAQSGETYASSHFVIGLEGEIIQCIPCDEMAYASNDRNEDTIAIECCIPDETGKFNGETYDSLVELTAWLIGRYHLGIDDVIRHYDVTGKICPKYFVDHEDAWKRFKADVVAYIDENGEERK</sequence>
<evidence type="ECO:0000256" key="5">
    <source>
        <dbReference type="SAM" id="Phobius"/>
    </source>
</evidence>
<dbReference type="InterPro" id="IPR002502">
    <property type="entry name" value="Amidase_domain"/>
</dbReference>